<accession>A0A4Z1JVA3</accession>
<dbReference type="AlphaFoldDB" id="A0A4Z1JVA3"/>
<reference evidence="2 3" key="1">
    <citation type="submission" date="2017-12" db="EMBL/GenBank/DDBJ databases">
        <title>Comparative genomics of Botrytis spp.</title>
        <authorList>
            <person name="Valero-Jimenez C.A."/>
            <person name="Tapia P."/>
            <person name="Veloso J."/>
            <person name="Silva-Moreno E."/>
            <person name="Staats M."/>
            <person name="Valdes J.H."/>
            <person name="Van Kan J.A.L."/>
        </authorList>
    </citation>
    <scope>NUCLEOTIDE SEQUENCE [LARGE SCALE GENOMIC DNA]</scope>
    <source>
        <strain evidence="2 3">Be9601</strain>
    </source>
</reference>
<keyword evidence="3" id="KW-1185">Reference proteome</keyword>
<dbReference type="PANTHER" id="PTHR39602">
    <property type="entry name" value="ACW-9"/>
    <property type="match status" value="1"/>
</dbReference>
<proteinExistence type="predicted"/>
<organism evidence="2 3">
    <name type="scientific">Botrytis elliptica</name>
    <dbReference type="NCBI Taxonomy" id="278938"/>
    <lineage>
        <taxon>Eukaryota</taxon>
        <taxon>Fungi</taxon>
        <taxon>Dikarya</taxon>
        <taxon>Ascomycota</taxon>
        <taxon>Pezizomycotina</taxon>
        <taxon>Leotiomycetes</taxon>
        <taxon>Helotiales</taxon>
        <taxon>Sclerotiniaceae</taxon>
        <taxon>Botrytis</taxon>
    </lineage>
</organism>
<dbReference type="OrthoDB" id="3836772at2759"/>
<keyword evidence="1" id="KW-0732">Signal</keyword>
<protein>
    <recommendedName>
        <fullName evidence="4">Ig-like domain-containing protein</fullName>
    </recommendedName>
</protein>
<gene>
    <name evidence="2" type="ORF">BELL_0205g00100</name>
</gene>
<sequence>MYTNLLLITAFATSALAVSVPRAVSSSSFIPDVQWKVSGFTRPCTATICTYNFTISVIPSSGTIVNIPCLYNDSSSTPPTSSTPQTHSYSALSCSSSLVDGKPVPSPWQVNWGYNPNGDFAVMTIVDTEKGNDAFFGWNQITSTSTTTFEDKGPNTVYKLGTFT</sequence>
<dbReference type="PANTHER" id="PTHR39602:SF2">
    <property type="entry name" value="ACW-9"/>
    <property type="match status" value="1"/>
</dbReference>
<name>A0A4Z1JVA3_9HELO</name>
<dbReference type="STRING" id="278938.A0A4Z1JVA3"/>
<dbReference type="EMBL" id="PQXM01000204">
    <property type="protein sequence ID" value="TGO75580.1"/>
    <property type="molecule type" value="Genomic_DNA"/>
</dbReference>
<evidence type="ECO:0000313" key="2">
    <source>
        <dbReference type="EMBL" id="TGO75580.1"/>
    </source>
</evidence>
<comment type="caution">
    <text evidence="2">The sequence shown here is derived from an EMBL/GenBank/DDBJ whole genome shotgun (WGS) entry which is preliminary data.</text>
</comment>
<evidence type="ECO:0000256" key="1">
    <source>
        <dbReference type="SAM" id="SignalP"/>
    </source>
</evidence>
<feature type="signal peptide" evidence="1">
    <location>
        <begin position="1"/>
        <end position="17"/>
    </location>
</feature>
<feature type="chain" id="PRO_5021444991" description="Ig-like domain-containing protein" evidence="1">
    <location>
        <begin position="18"/>
        <end position="164"/>
    </location>
</feature>
<evidence type="ECO:0000313" key="3">
    <source>
        <dbReference type="Proteomes" id="UP000297229"/>
    </source>
</evidence>
<evidence type="ECO:0008006" key="4">
    <source>
        <dbReference type="Google" id="ProtNLM"/>
    </source>
</evidence>
<dbReference type="Proteomes" id="UP000297229">
    <property type="component" value="Unassembled WGS sequence"/>
</dbReference>